<protein>
    <recommendedName>
        <fullName evidence="5">CU044_5270 family protein</fullName>
    </recommendedName>
</protein>
<name>A0ABP6VTC7_9ACTN</name>
<sequence>MDELEQVRDLFGRPRLDPGAQNRVWRRLTVRRRRRRLSWLAVPLVAAALAVAFFPHESPVPPQPQVSGRSLLLAAAATAASSPAEQGTYWHIKKLRDDTKVIELWATRDGRAWTSEKGRVKRVKGGPPFSMAGRDLTFEQIDSLPTDKAALTARVAEMLPPDSRGLLADALSGLLWNKPSPPAVRAAAYRALADLPEVRYLGESLPGKAFSYLLRDGSMRTIIIDPKTSQVLSCTDSRPSERKEQVLEAGWTDKGPDLG</sequence>
<dbReference type="EMBL" id="BAABDQ010000003">
    <property type="protein sequence ID" value="GAA3540268.1"/>
    <property type="molecule type" value="Genomic_DNA"/>
</dbReference>
<evidence type="ECO:0000256" key="2">
    <source>
        <dbReference type="SAM" id="Phobius"/>
    </source>
</evidence>
<dbReference type="RefSeq" id="WP_345560516.1">
    <property type="nucleotide sequence ID" value="NZ_BAABDQ010000003.1"/>
</dbReference>
<feature type="region of interest" description="Disordered" evidence="1">
    <location>
        <begin position="233"/>
        <end position="259"/>
    </location>
</feature>
<organism evidence="3 4">
    <name type="scientific">Nonomuraea rosea</name>
    <dbReference type="NCBI Taxonomy" id="638574"/>
    <lineage>
        <taxon>Bacteria</taxon>
        <taxon>Bacillati</taxon>
        <taxon>Actinomycetota</taxon>
        <taxon>Actinomycetes</taxon>
        <taxon>Streptosporangiales</taxon>
        <taxon>Streptosporangiaceae</taxon>
        <taxon>Nonomuraea</taxon>
    </lineage>
</organism>
<evidence type="ECO:0000313" key="3">
    <source>
        <dbReference type="EMBL" id="GAA3540268.1"/>
    </source>
</evidence>
<evidence type="ECO:0000313" key="4">
    <source>
        <dbReference type="Proteomes" id="UP001500630"/>
    </source>
</evidence>
<gene>
    <name evidence="3" type="ORF">GCM10022419_020460</name>
</gene>
<keyword evidence="2" id="KW-0812">Transmembrane</keyword>
<proteinExistence type="predicted"/>
<reference evidence="4" key="1">
    <citation type="journal article" date="2019" name="Int. J. Syst. Evol. Microbiol.">
        <title>The Global Catalogue of Microorganisms (GCM) 10K type strain sequencing project: providing services to taxonomists for standard genome sequencing and annotation.</title>
        <authorList>
            <consortium name="The Broad Institute Genomics Platform"/>
            <consortium name="The Broad Institute Genome Sequencing Center for Infectious Disease"/>
            <person name="Wu L."/>
            <person name="Ma J."/>
        </authorList>
    </citation>
    <scope>NUCLEOTIDE SEQUENCE [LARGE SCALE GENOMIC DNA]</scope>
    <source>
        <strain evidence="4">JCM 17326</strain>
    </source>
</reference>
<accession>A0ABP6VTC7</accession>
<evidence type="ECO:0008006" key="5">
    <source>
        <dbReference type="Google" id="ProtNLM"/>
    </source>
</evidence>
<dbReference type="Proteomes" id="UP001500630">
    <property type="component" value="Unassembled WGS sequence"/>
</dbReference>
<keyword evidence="2" id="KW-0472">Membrane</keyword>
<keyword evidence="4" id="KW-1185">Reference proteome</keyword>
<feature type="transmembrane region" description="Helical" evidence="2">
    <location>
        <begin position="37"/>
        <end position="55"/>
    </location>
</feature>
<evidence type="ECO:0000256" key="1">
    <source>
        <dbReference type="SAM" id="MobiDB-lite"/>
    </source>
</evidence>
<comment type="caution">
    <text evidence="3">The sequence shown here is derived from an EMBL/GenBank/DDBJ whole genome shotgun (WGS) entry which is preliminary data.</text>
</comment>
<keyword evidence="2" id="KW-1133">Transmembrane helix</keyword>